<accession>C3YNU2</accession>
<reference evidence="1" key="1">
    <citation type="journal article" date="2008" name="Nature">
        <title>The amphioxus genome and the evolution of the chordate karyotype.</title>
        <authorList>
            <consortium name="US DOE Joint Genome Institute (JGI-PGF)"/>
            <person name="Putnam N.H."/>
            <person name="Butts T."/>
            <person name="Ferrier D.E.K."/>
            <person name="Furlong R.F."/>
            <person name="Hellsten U."/>
            <person name="Kawashima T."/>
            <person name="Robinson-Rechavi M."/>
            <person name="Shoguchi E."/>
            <person name="Terry A."/>
            <person name="Yu J.-K."/>
            <person name="Benito-Gutierrez E.L."/>
            <person name="Dubchak I."/>
            <person name="Garcia-Fernandez J."/>
            <person name="Gibson-Brown J.J."/>
            <person name="Grigoriev I.V."/>
            <person name="Horton A.C."/>
            <person name="de Jong P.J."/>
            <person name="Jurka J."/>
            <person name="Kapitonov V.V."/>
            <person name="Kohara Y."/>
            <person name="Kuroki Y."/>
            <person name="Lindquist E."/>
            <person name="Lucas S."/>
            <person name="Osoegawa K."/>
            <person name="Pennacchio L.A."/>
            <person name="Salamov A.A."/>
            <person name="Satou Y."/>
            <person name="Sauka-Spengler T."/>
            <person name="Schmutz J."/>
            <person name="Shin-I T."/>
            <person name="Toyoda A."/>
            <person name="Bronner-Fraser M."/>
            <person name="Fujiyama A."/>
            <person name="Holland L.Z."/>
            <person name="Holland P.W.H."/>
            <person name="Satoh N."/>
            <person name="Rokhsar D.S."/>
        </authorList>
    </citation>
    <scope>NUCLEOTIDE SEQUENCE [LARGE SCALE GENOMIC DNA]</scope>
    <source>
        <strain evidence="1">S238N-H82</strain>
        <tissue evidence="1">Testes</tissue>
    </source>
</reference>
<protein>
    <submittedName>
        <fullName evidence="1">Uncharacterized protein</fullName>
    </submittedName>
</protein>
<dbReference type="InParanoid" id="C3YNU2"/>
<gene>
    <name evidence="1" type="ORF">BRAFLDRAFT_82629</name>
</gene>
<dbReference type="EMBL" id="GG666535">
    <property type="protein sequence ID" value="EEN58052.1"/>
    <property type="molecule type" value="Genomic_DNA"/>
</dbReference>
<dbReference type="AlphaFoldDB" id="C3YNU2"/>
<sequence>MADGFRIGEIDSDFREFRNLESSLLLAGPTVLSAGFVRGQGSSQPLSNDNSDVILYDPAGHLGAEAQTCTCETPVCRWTSPNWSAQVQPTVNSGQKNTASVCLVILKIIASQPGKFRQASQIYV</sequence>
<proteinExistence type="predicted"/>
<organism>
    <name type="scientific">Branchiostoma floridae</name>
    <name type="common">Florida lancelet</name>
    <name type="synonym">Amphioxus</name>
    <dbReference type="NCBI Taxonomy" id="7739"/>
    <lineage>
        <taxon>Eukaryota</taxon>
        <taxon>Metazoa</taxon>
        <taxon>Chordata</taxon>
        <taxon>Cephalochordata</taxon>
        <taxon>Leptocardii</taxon>
        <taxon>Amphioxiformes</taxon>
        <taxon>Branchiostomatidae</taxon>
        <taxon>Branchiostoma</taxon>
    </lineage>
</organism>
<evidence type="ECO:0000313" key="1">
    <source>
        <dbReference type="EMBL" id="EEN58052.1"/>
    </source>
</evidence>
<name>C3YNU2_BRAFL</name>